<dbReference type="AlphaFoldDB" id="A0A438CXM7"/>
<sequence>MCLPQGSWPYNRDMSGSPVSGREAHKSRAFEAIPPLGYWGRKMQKLLRAASIRERINSIRPGLTGEGPRPIDGTIIFPPVDPTRTLQPHRDALILFLEIGDFDVRRILVDPAARPILYKHRSLATWDTVSQTLKTLDEYYSGSTDRQPHPWETLYCRSKWPNHSQRTILGGARVITLQCHFRPHMASLHESHPFYISSNGEFPHQRGAD</sequence>
<dbReference type="EMBL" id="QGNW01001929">
    <property type="protein sequence ID" value="RVW27958.1"/>
    <property type="molecule type" value="Genomic_DNA"/>
</dbReference>
<feature type="region of interest" description="Disordered" evidence="1">
    <location>
        <begin position="1"/>
        <end position="24"/>
    </location>
</feature>
<evidence type="ECO:0000313" key="2">
    <source>
        <dbReference type="EMBL" id="RVW27958.1"/>
    </source>
</evidence>
<name>A0A438CXM7_VITVI</name>
<organism evidence="2 3">
    <name type="scientific">Vitis vinifera</name>
    <name type="common">Grape</name>
    <dbReference type="NCBI Taxonomy" id="29760"/>
    <lineage>
        <taxon>Eukaryota</taxon>
        <taxon>Viridiplantae</taxon>
        <taxon>Streptophyta</taxon>
        <taxon>Embryophyta</taxon>
        <taxon>Tracheophyta</taxon>
        <taxon>Spermatophyta</taxon>
        <taxon>Magnoliopsida</taxon>
        <taxon>eudicotyledons</taxon>
        <taxon>Gunneridae</taxon>
        <taxon>Pentapetalae</taxon>
        <taxon>rosids</taxon>
        <taxon>Vitales</taxon>
        <taxon>Vitaceae</taxon>
        <taxon>Viteae</taxon>
        <taxon>Vitis</taxon>
    </lineage>
</organism>
<evidence type="ECO:0000256" key="1">
    <source>
        <dbReference type="SAM" id="MobiDB-lite"/>
    </source>
</evidence>
<evidence type="ECO:0000313" key="3">
    <source>
        <dbReference type="Proteomes" id="UP000288805"/>
    </source>
</evidence>
<gene>
    <name evidence="2" type="ORF">CK203_094112</name>
</gene>
<accession>A0A438CXM7</accession>
<protein>
    <submittedName>
        <fullName evidence="2">Uncharacterized protein</fullName>
    </submittedName>
</protein>
<dbReference type="Proteomes" id="UP000288805">
    <property type="component" value="Unassembled WGS sequence"/>
</dbReference>
<proteinExistence type="predicted"/>
<reference evidence="2 3" key="1">
    <citation type="journal article" date="2018" name="PLoS Genet.">
        <title>Population sequencing reveals clonal diversity and ancestral inbreeding in the grapevine cultivar Chardonnay.</title>
        <authorList>
            <person name="Roach M.J."/>
            <person name="Johnson D.L."/>
            <person name="Bohlmann J."/>
            <person name="van Vuuren H.J."/>
            <person name="Jones S.J."/>
            <person name="Pretorius I.S."/>
            <person name="Schmidt S.A."/>
            <person name="Borneman A.R."/>
        </authorList>
    </citation>
    <scope>NUCLEOTIDE SEQUENCE [LARGE SCALE GENOMIC DNA]</scope>
    <source>
        <strain evidence="3">cv. Chardonnay</strain>
        <tissue evidence="2">Leaf</tissue>
    </source>
</reference>
<comment type="caution">
    <text evidence="2">The sequence shown here is derived from an EMBL/GenBank/DDBJ whole genome shotgun (WGS) entry which is preliminary data.</text>
</comment>